<accession>A0A0A2AEX7</accession>
<keyword evidence="1" id="KW-0472">Membrane</keyword>
<protein>
    <submittedName>
        <fullName evidence="2">Uncharacterized protein</fullName>
    </submittedName>
</protein>
<sequence>MDITKLLLTIGISLLIYFAFLFLGFFLKNKNLKAQNLQKDE</sequence>
<evidence type="ECO:0000256" key="1">
    <source>
        <dbReference type="SAM" id="Phobius"/>
    </source>
</evidence>
<organism evidence="2 3">
    <name type="scientific">Prochlorococcus marinus str. MIT 9302</name>
    <dbReference type="NCBI Taxonomy" id="74545"/>
    <lineage>
        <taxon>Bacteria</taxon>
        <taxon>Bacillati</taxon>
        <taxon>Cyanobacteriota</taxon>
        <taxon>Cyanophyceae</taxon>
        <taxon>Synechococcales</taxon>
        <taxon>Prochlorococcaceae</taxon>
        <taxon>Prochlorococcus</taxon>
    </lineage>
</organism>
<evidence type="ECO:0000313" key="2">
    <source>
        <dbReference type="EMBL" id="KGF99406.1"/>
    </source>
</evidence>
<dbReference type="EMBL" id="JNAM01000001">
    <property type="protein sequence ID" value="KGF99406.1"/>
    <property type="molecule type" value="Genomic_DNA"/>
</dbReference>
<name>A0A0A2AEX7_PROMR</name>
<comment type="caution">
    <text evidence="2">The sequence shown here is derived from an EMBL/GenBank/DDBJ whole genome shotgun (WGS) entry which is preliminary data.</text>
</comment>
<feature type="transmembrane region" description="Helical" evidence="1">
    <location>
        <begin position="6"/>
        <end position="27"/>
    </location>
</feature>
<dbReference type="Proteomes" id="UP000030445">
    <property type="component" value="Unassembled WGS sequence"/>
</dbReference>
<dbReference type="STRING" id="74545.EU96_0013"/>
<dbReference type="AlphaFoldDB" id="A0A0A2AEX7"/>
<reference evidence="3" key="1">
    <citation type="journal article" date="2014" name="Sci. Data">
        <title>Genomes of diverse isolates of the marine cyanobacterium Prochlorococcus.</title>
        <authorList>
            <person name="Biller S."/>
            <person name="Berube P."/>
            <person name="Thompson J."/>
            <person name="Kelly L."/>
            <person name="Roggensack S."/>
            <person name="Awad L."/>
            <person name="Roache-Johnson K."/>
            <person name="Ding H."/>
            <person name="Giovannoni S.J."/>
            <person name="Moore L.R."/>
            <person name="Chisholm S.W."/>
        </authorList>
    </citation>
    <scope>NUCLEOTIDE SEQUENCE [LARGE SCALE GENOMIC DNA]</scope>
    <source>
        <strain evidence="3">MIT 9302</strain>
    </source>
</reference>
<evidence type="ECO:0000313" key="3">
    <source>
        <dbReference type="Proteomes" id="UP000030445"/>
    </source>
</evidence>
<proteinExistence type="predicted"/>
<keyword evidence="1" id="KW-0812">Transmembrane</keyword>
<gene>
    <name evidence="2" type="ORF">EU96_0013</name>
</gene>
<keyword evidence="1" id="KW-1133">Transmembrane helix</keyword>